<keyword evidence="8" id="KW-1133">Transmembrane helix</keyword>
<feature type="domain" description="CWF21" evidence="9">
    <location>
        <begin position="26"/>
        <end position="71"/>
    </location>
</feature>
<comment type="similarity">
    <text evidence="2">Belongs to the CWC21 family.</text>
</comment>
<keyword evidence="3" id="KW-0507">mRNA processing</keyword>
<dbReference type="CDD" id="cd21372">
    <property type="entry name" value="cwf21_CWC21-like"/>
    <property type="match status" value="1"/>
</dbReference>
<dbReference type="GO" id="GO:0005681">
    <property type="term" value="C:spliceosomal complex"/>
    <property type="evidence" value="ECO:0007669"/>
    <property type="project" value="UniProtKB-KW"/>
</dbReference>
<dbReference type="PANTHER" id="PTHR36562">
    <property type="entry name" value="SERINE/ARGININE REPETITIVE MATRIX 2"/>
    <property type="match status" value="1"/>
</dbReference>
<dbReference type="Pfam" id="PF08312">
    <property type="entry name" value="cwf21"/>
    <property type="match status" value="1"/>
</dbReference>
<feature type="transmembrane region" description="Helical" evidence="8">
    <location>
        <begin position="219"/>
        <end position="242"/>
    </location>
</feature>
<accession>A0A8H7CYW8</accession>
<evidence type="ECO:0000313" key="11">
    <source>
        <dbReference type="Proteomes" id="UP000620124"/>
    </source>
</evidence>
<gene>
    <name evidence="10" type="ORF">MVEN_01268200</name>
</gene>
<dbReference type="AlphaFoldDB" id="A0A8H7CYW8"/>
<dbReference type="Gene3D" id="6.10.140.420">
    <property type="match status" value="1"/>
</dbReference>
<evidence type="ECO:0000256" key="3">
    <source>
        <dbReference type="ARBA" id="ARBA00022664"/>
    </source>
</evidence>
<dbReference type="InterPro" id="IPR051372">
    <property type="entry name" value="CWC21"/>
</dbReference>
<feature type="region of interest" description="Disordered" evidence="7">
    <location>
        <begin position="1"/>
        <end position="27"/>
    </location>
</feature>
<protein>
    <submittedName>
        <fullName evidence="10">5-aminolevulinate synthase</fullName>
    </submittedName>
</protein>
<evidence type="ECO:0000256" key="7">
    <source>
        <dbReference type="SAM" id="MobiDB-lite"/>
    </source>
</evidence>
<evidence type="ECO:0000259" key="9">
    <source>
        <dbReference type="SMART" id="SM01115"/>
    </source>
</evidence>
<sequence>MNLLKIELAPGTQRPPKHREPDEGILEHERKRKVEVKCLELQLQLEDEGLDEEKVEEQVSALREKLLANLASMGPSGGRIKPSDTHAMAAAKKDELSKMASAFGTRANYVEGDAFNREKQEELRIKRQEEREERDRRRDAERARMEEQKAKWEAEKKERDRLRRLAAGVAALHPAAPALFLARLPLHLVPVSVLPHPHGPRLALVPDHQPAVAISLPRLLAVTVHLLVVTVHLLAVTVRLLVATDRRPHGGTDPLPAATAVTCPPPLAKDKSPPPRRARSSSTVAAAHKIASHAVKPLDHILFSELPKISDVCSTYYAVSVYPVVLALRGDPKICYAFTLSCKTA</sequence>
<dbReference type="InterPro" id="IPR013170">
    <property type="entry name" value="mRNA_splic_Cwf21_dom"/>
</dbReference>
<dbReference type="SMART" id="SM01115">
    <property type="entry name" value="cwf21"/>
    <property type="match status" value="1"/>
</dbReference>
<evidence type="ECO:0000256" key="8">
    <source>
        <dbReference type="SAM" id="Phobius"/>
    </source>
</evidence>
<dbReference type="OrthoDB" id="10267305at2759"/>
<reference evidence="10" key="1">
    <citation type="submission" date="2020-05" db="EMBL/GenBank/DDBJ databases">
        <title>Mycena genomes resolve the evolution of fungal bioluminescence.</title>
        <authorList>
            <person name="Tsai I.J."/>
        </authorList>
    </citation>
    <scope>NUCLEOTIDE SEQUENCE</scope>
    <source>
        <strain evidence="10">CCC161011</strain>
    </source>
</reference>
<organism evidence="10 11">
    <name type="scientific">Mycena venus</name>
    <dbReference type="NCBI Taxonomy" id="2733690"/>
    <lineage>
        <taxon>Eukaryota</taxon>
        <taxon>Fungi</taxon>
        <taxon>Dikarya</taxon>
        <taxon>Basidiomycota</taxon>
        <taxon>Agaricomycotina</taxon>
        <taxon>Agaricomycetes</taxon>
        <taxon>Agaricomycetidae</taxon>
        <taxon>Agaricales</taxon>
        <taxon>Marasmiineae</taxon>
        <taxon>Mycenaceae</taxon>
        <taxon>Mycena</taxon>
    </lineage>
</organism>
<feature type="region of interest" description="Disordered" evidence="7">
    <location>
        <begin position="251"/>
        <end position="283"/>
    </location>
</feature>
<evidence type="ECO:0000256" key="2">
    <source>
        <dbReference type="ARBA" id="ARBA00005954"/>
    </source>
</evidence>
<evidence type="ECO:0000313" key="10">
    <source>
        <dbReference type="EMBL" id="KAF7353006.1"/>
    </source>
</evidence>
<comment type="caution">
    <text evidence="10">The sequence shown here is derived from an EMBL/GenBank/DDBJ whole genome shotgun (WGS) entry which is preliminary data.</text>
</comment>
<keyword evidence="8" id="KW-0812">Transmembrane</keyword>
<dbReference type="GO" id="GO:0008380">
    <property type="term" value="P:RNA splicing"/>
    <property type="evidence" value="ECO:0007669"/>
    <property type="project" value="UniProtKB-KW"/>
</dbReference>
<dbReference type="GO" id="GO:0006397">
    <property type="term" value="P:mRNA processing"/>
    <property type="evidence" value="ECO:0007669"/>
    <property type="project" value="UniProtKB-KW"/>
</dbReference>
<evidence type="ECO:0000256" key="4">
    <source>
        <dbReference type="ARBA" id="ARBA00022728"/>
    </source>
</evidence>
<feature type="region of interest" description="Disordered" evidence="7">
    <location>
        <begin position="128"/>
        <end position="157"/>
    </location>
</feature>
<name>A0A8H7CYW8_9AGAR</name>
<keyword evidence="8" id="KW-0472">Membrane</keyword>
<dbReference type="Proteomes" id="UP000620124">
    <property type="component" value="Unassembled WGS sequence"/>
</dbReference>
<comment type="subcellular location">
    <subcellularLocation>
        <location evidence="1">Nucleus</location>
    </subcellularLocation>
</comment>
<keyword evidence="5" id="KW-0508">mRNA splicing</keyword>
<evidence type="ECO:0000256" key="5">
    <source>
        <dbReference type="ARBA" id="ARBA00023187"/>
    </source>
</evidence>
<dbReference type="PANTHER" id="PTHR36562:SF5">
    <property type="entry name" value="SERINE_ARGININE REPETITIVE MATRIX 2"/>
    <property type="match status" value="1"/>
</dbReference>
<evidence type="ECO:0000256" key="6">
    <source>
        <dbReference type="ARBA" id="ARBA00023242"/>
    </source>
</evidence>
<feature type="compositionally biased region" description="Basic and acidic residues" evidence="7">
    <location>
        <begin position="18"/>
        <end position="27"/>
    </location>
</feature>
<keyword evidence="6" id="KW-0539">Nucleus</keyword>
<dbReference type="EMBL" id="JACAZI010000009">
    <property type="protein sequence ID" value="KAF7353006.1"/>
    <property type="molecule type" value="Genomic_DNA"/>
</dbReference>
<keyword evidence="4" id="KW-0747">Spliceosome</keyword>
<keyword evidence="11" id="KW-1185">Reference proteome</keyword>
<proteinExistence type="inferred from homology"/>
<evidence type="ECO:0000256" key="1">
    <source>
        <dbReference type="ARBA" id="ARBA00004123"/>
    </source>
</evidence>